<evidence type="ECO:0000256" key="5">
    <source>
        <dbReference type="ARBA" id="ARBA00060553"/>
    </source>
</evidence>
<accession>A0A0M9AES9</accession>
<proteinExistence type="inferred from homology"/>
<evidence type="ECO:0000256" key="3">
    <source>
        <dbReference type="ARBA" id="ARBA00022679"/>
    </source>
</evidence>
<reference evidence="8 9" key="1">
    <citation type="submission" date="2015-07" db="EMBL/GenBank/DDBJ databases">
        <authorList>
            <person name="Noorani M."/>
        </authorList>
    </citation>
    <scope>NUCLEOTIDE SEQUENCE [LARGE SCALE GENOMIC DNA]</scope>
    <source>
        <strain evidence="9">ATCC 25104 / DSM 625 / JCM 10724 / NBRC 103206 / NCIMB 11243 / YT-1</strain>
    </source>
</reference>
<keyword evidence="4 6" id="KW-0663">Pyridoxal phosphate</keyword>
<feature type="modified residue" description="N6-(pyridoxal phosphate)lysine" evidence="6">
    <location>
        <position position="219"/>
    </location>
</feature>
<dbReference type="GO" id="GO:0071269">
    <property type="term" value="P:L-homocysteine biosynthetic process"/>
    <property type="evidence" value="ECO:0007669"/>
    <property type="project" value="TreeGrafter"/>
</dbReference>
<dbReference type="SUPFAM" id="SSF53383">
    <property type="entry name" value="PLP-dependent transferases"/>
    <property type="match status" value="1"/>
</dbReference>
<dbReference type="CDD" id="cd00614">
    <property type="entry name" value="CGS_like"/>
    <property type="match status" value="1"/>
</dbReference>
<dbReference type="InterPro" id="IPR015422">
    <property type="entry name" value="PyrdxlP-dep_Trfase_small"/>
</dbReference>
<evidence type="ECO:0000256" key="4">
    <source>
        <dbReference type="ARBA" id="ARBA00022898"/>
    </source>
</evidence>
<organism evidence="8 9">
    <name type="scientific">Thermus aquaticus</name>
    <dbReference type="NCBI Taxonomy" id="271"/>
    <lineage>
        <taxon>Bacteria</taxon>
        <taxon>Thermotogati</taxon>
        <taxon>Deinococcota</taxon>
        <taxon>Deinococci</taxon>
        <taxon>Thermales</taxon>
        <taxon>Thermaceae</taxon>
        <taxon>Thermus</taxon>
    </lineage>
</organism>
<dbReference type="AlphaFoldDB" id="A0A0M9AES9"/>
<dbReference type="Gene3D" id="3.40.640.10">
    <property type="entry name" value="Type I PLP-dependent aspartate aminotransferase-like (Major domain)"/>
    <property type="match status" value="1"/>
</dbReference>
<dbReference type="Gene3D" id="3.90.1150.10">
    <property type="entry name" value="Aspartate Aminotransferase, domain 1"/>
    <property type="match status" value="1"/>
</dbReference>
<dbReference type="FunFam" id="3.40.640.10:FF:000035">
    <property type="entry name" value="O-succinylhomoserine sulfhydrylase"/>
    <property type="match status" value="1"/>
</dbReference>
<dbReference type="EC" id="4.4.1.11" evidence="8"/>
<comment type="pathway">
    <text evidence="5">Amino-acid biosynthesis; L-methionine biosynthesis via de novo pathway; L-homocysteine from O-acetyl-L-homoserine: step 1/1.</text>
</comment>
<evidence type="ECO:0000256" key="7">
    <source>
        <dbReference type="RuleBase" id="RU362118"/>
    </source>
</evidence>
<dbReference type="Pfam" id="PF01053">
    <property type="entry name" value="Cys_Met_Meta_PP"/>
    <property type="match status" value="1"/>
</dbReference>
<dbReference type="GO" id="GO:0005737">
    <property type="term" value="C:cytoplasm"/>
    <property type="evidence" value="ECO:0007669"/>
    <property type="project" value="TreeGrafter"/>
</dbReference>
<dbReference type="GO" id="GO:0019346">
    <property type="term" value="P:transsulfuration"/>
    <property type="evidence" value="ECO:0007669"/>
    <property type="project" value="InterPro"/>
</dbReference>
<comment type="cofactor">
    <cofactor evidence="1 7">
        <name>pyridoxal 5'-phosphate</name>
        <dbReference type="ChEBI" id="CHEBI:597326"/>
    </cofactor>
</comment>
<dbReference type="InterPro" id="IPR015424">
    <property type="entry name" value="PyrdxlP-dep_Trfase"/>
</dbReference>
<dbReference type="PANTHER" id="PTHR43797">
    <property type="entry name" value="HOMOCYSTEINE/CYSTEINE SYNTHASE"/>
    <property type="match status" value="1"/>
</dbReference>
<keyword evidence="3" id="KW-0808">Transferase</keyword>
<evidence type="ECO:0000256" key="2">
    <source>
        <dbReference type="ARBA" id="ARBA00009077"/>
    </source>
</evidence>
<evidence type="ECO:0000256" key="1">
    <source>
        <dbReference type="ARBA" id="ARBA00001933"/>
    </source>
</evidence>
<dbReference type="PANTHER" id="PTHR43797:SF2">
    <property type="entry name" value="HOMOCYSTEINE_CYSTEINE SYNTHASE"/>
    <property type="match status" value="1"/>
</dbReference>
<evidence type="ECO:0000313" key="8">
    <source>
        <dbReference type="EMBL" id="KOX90557.1"/>
    </source>
</evidence>
<comment type="similarity">
    <text evidence="2 7">Belongs to the trans-sulfuration enzymes family.</text>
</comment>
<dbReference type="PATRIC" id="fig|271.14.peg.1821"/>
<dbReference type="NCBIfam" id="TIGR01326">
    <property type="entry name" value="OAH_OAS_sulfhy"/>
    <property type="match status" value="1"/>
</dbReference>
<evidence type="ECO:0000256" key="6">
    <source>
        <dbReference type="PIRSR" id="PIRSR001434-2"/>
    </source>
</evidence>
<gene>
    <name evidence="8" type="primary">mdeA_1</name>
    <name evidence="8" type="ORF">BVI061214_01750</name>
</gene>
<dbReference type="PIRSF" id="PIRSF001434">
    <property type="entry name" value="CGS"/>
    <property type="match status" value="1"/>
</dbReference>
<comment type="caution">
    <text evidence="8">The sequence shown here is derived from an EMBL/GenBank/DDBJ whole genome shotgun (WGS) entry which is preliminary data.</text>
</comment>
<dbReference type="InterPro" id="IPR000277">
    <property type="entry name" value="Cys/Met-Metab_PyrdxlP-dep_enz"/>
</dbReference>
<sequence length="434" mass="47338">MAPSSAPAGKEAKMRFETLQLHAGYTPEPTTSSRQVPIYPTTSYVFTSPEHAADLFALRAFGNIYSRIMNPTVDVLEKRLAALEGGQAALATASGHAAQFLALTTIAQAGDNLVSTPNLYGGTFNQFKVTLKRLGIEVRFTSREERPEEFLALTDEKTRAWWVESIGNPALNIPDLEALAQAARERGVALFVDNTFGMGGYLLRPLEWGAAVVTHSLTKWVGGHGAVIAGAIVDRGQFPWDNGRYPLITEPQPGYHGLRLTEAFGNLAFIVKARVDGLRDQGQALGPFEAWVVLLGMETLSLRAERHVENTLHLAHWLREHPKVAWVNYPGLEDHPHHGRAQKYFRGRPGAVLTFGLKGGYEAAKAFISRLKLISHLANVGDPRTLAIPPASTTHSQLSPEEQALAGVAPEMVRLSVGLEHVEDLKAELEEALG</sequence>
<keyword evidence="8" id="KW-0456">Lyase</keyword>
<dbReference type="Proteomes" id="UP000037685">
    <property type="component" value="Unassembled WGS sequence"/>
</dbReference>
<dbReference type="GO" id="GO:0030170">
    <property type="term" value="F:pyridoxal phosphate binding"/>
    <property type="evidence" value="ECO:0007669"/>
    <property type="project" value="InterPro"/>
</dbReference>
<dbReference type="InterPro" id="IPR015421">
    <property type="entry name" value="PyrdxlP-dep_Trfase_major"/>
</dbReference>
<dbReference type="GO" id="GO:0006535">
    <property type="term" value="P:cysteine biosynthetic process from serine"/>
    <property type="evidence" value="ECO:0007669"/>
    <property type="project" value="TreeGrafter"/>
</dbReference>
<dbReference type="GO" id="GO:0018826">
    <property type="term" value="F:methionine gamma-lyase activity"/>
    <property type="evidence" value="ECO:0007669"/>
    <property type="project" value="UniProtKB-EC"/>
</dbReference>
<evidence type="ECO:0000313" key="9">
    <source>
        <dbReference type="Proteomes" id="UP000037685"/>
    </source>
</evidence>
<dbReference type="GO" id="GO:0003961">
    <property type="term" value="F:O-acetylhomoserine aminocarboxypropyltransferase activity"/>
    <property type="evidence" value="ECO:0007669"/>
    <property type="project" value="TreeGrafter"/>
</dbReference>
<dbReference type="InterPro" id="IPR006235">
    <property type="entry name" value="OAc-hSer/O-AcSer_sulfhydrylase"/>
</dbReference>
<name>A0A0M9AES9_THEAQ</name>
<dbReference type="EMBL" id="LHCI01000106">
    <property type="protein sequence ID" value="KOX90557.1"/>
    <property type="molecule type" value="Genomic_DNA"/>
</dbReference>
<protein>
    <submittedName>
        <fullName evidence="8">Methionine gamma-lyase</fullName>
        <ecNumber evidence="8">4.4.1.11</ecNumber>
    </submittedName>
</protein>
<dbReference type="GO" id="GO:0004124">
    <property type="term" value="F:cysteine synthase activity"/>
    <property type="evidence" value="ECO:0007669"/>
    <property type="project" value="TreeGrafter"/>
</dbReference>